<evidence type="ECO:0000256" key="2">
    <source>
        <dbReference type="ARBA" id="ARBA00008163"/>
    </source>
</evidence>
<comment type="subcellular location">
    <subcellularLocation>
        <location evidence="1">Cell outer membrane</location>
        <topology evidence="1">Multi-pass membrane protein</topology>
    </subcellularLocation>
</comment>
<keyword evidence="5" id="KW-0732">Signal</keyword>
<evidence type="ECO:0000313" key="8">
    <source>
        <dbReference type="EMBL" id="MBE0383927.1"/>
    </source>
</evidence>
<evidence type="ECO:0000256" key="4">
    <source>
        <dbReference type="ARBA" id="ARBA00022692"/>
    </source>
</evidence>
<gene>
    <name evidence="8" type="primary">fadL</name>
    <name evidence="8" type="ORF">PCARR_a2256</name>
</gene>
<keyword evidence="7" id="KW-0998">Cell outer membrane</keyword>
<evidence type="ECO:0000256" key="3">
    <source>
        <dbReference type="ARBA" id="ARBA00022452"/>
    </source>
</evidence>
<evidence type="ECO:0000256" key="1">
    <source>
        <dbReference type="ARBA" id="ARBA00004571"/>
    </source>
</evidence>
<dbReference type="SUPFAM" id="SSF56935">
    <property type="entry name" value="Porins"/>
    <property type="match status" value="1"/>
</dbReference>
<evidence type="ECO:0000313" key="9">
    <source>
        <dbReference type="Proteomes" id="UP000615003"/>
    </source>
</evidence>
<dbReference type="Proteomes" id="UP000615003">
    <property type="component" value="Unassembled WGS sequence"/>
</dbReference>
<proteinExistence type="inferred from homology"/>
<keyword evidence="4" id="KW-0812">Transmembrane</keyword>
<keyword evidence="9" id="KW-1185">Reference proteome</keyword>
<comment type="similarity">
    <text evidence="2">Belongs to the OmpP1/FadL family.</text>
</comment>
<dbReference type="PANTHER" id="PTHR35093:SF8">
    <property type="entry name" value="OUTER MEMBRANE PROTEIN NMB0088-RELATED"/>
    <property type="match status" value="1"/>
</dbReference>
<keyword evidence="6" id="KW-0472">Membrane</keyword>
<dbReference type="PANTHER" id="PTHR35093">
    <property type="entry name" value="OUTER MEMBRANE PROTEIN NMB0088-RELATED"/>
    <property type="match status" value="1"/>
</dbReference>
<organism evidence="8 9">
    <name type="scientific">Pseudoalteromonas carrageenovora IAM 12662</name>
    <dbReference type="NCBI Taxonomy" id="1314868"/>
    <lineage>
        <taxon>Bacteria</taxon>
        <taxon>Pseudomonadati</taxon>
        <taxon>Pseudomonadota</taxon>
        <taxon>Gammaproteobacteria</taxon>
        <taxon>Alteromonadales</taxon>
        <taxon>Pseudoalteromonadaceae</taxon>
        <taxon>Pseudoalteromonas</taxon>
    </lineage>
</organism>
<evidence type="ECO:0000256" key="6">
    <source>
        <dbReference type="ARBA" id="ARBA00023136"/>
    </source>
</evidence>
<dbReference type="InterPro" id="IPR005017">
    <property type="entry name" value="OMPP1/FadL/TodX"/>
</dbReference>
<accession>A0ABR9ETP9</accession>
<protein>
    <submittedName>
        <fullName evidence="8">Long-chain fatty acid transport protein</fullName>
    </submittedName>
</protein>
<dbReference type="Gene3D" id="2.40.160.60">
    <property type="entry name" value="Outer membrane protein transport protein (OMPP1/FadL/TodX)"/>
    <property type="match status" value="1"/>
</dbReference>
<dbReference type="EMBL" id="AQGW01000023">
    <property type="protein sequence ID" value="MBE0383927.1"/>
    <property type="molecule type" value="Genomic_DNA"/>
</dbReference>
<sequence length="175" mass="18980">MNTDYSADSEPEGTFYAGTTGVDLKQMFISPTISYKLNEQIRLGVSPIYAVQQFKATGLGNFAPFSQSPQALTNNGTDTSTGLGIQLGISQDINSSLSWGASYRSSVSMQEFDSYKGLFAEQGGFDLPSSLQIGAAYKITPNNQLVFDWQKINYSEVNSIANPIGNLDIMTPTRC</sequence>
<dbReference type="Pfam" id="PF03349">
    <property type="entry name" value="Toluene_X"/>
    <property type="match status" value="1"/>
</dbReference>
<reference evidence="8 9" key="1">
    <citation type="submission" date="2015-06" db="EMBL/GenBank/DDBJ databases">
        <title>Genome sequence of Pseudoalteromonas carrageenovora.</title>
        <authorList>
            <person name="Xie B.-B."/>
            <person name="Rong J.-C."/>
            <person name="Qin Q.-L."/>
            <person name="Zhang Y.-Z."/>
        </authorList>
    </citation>
    <scope>NUCLEOTIDE SEQUENCE [LARGE SCALE GENOMIC DNA]</scope>
    <source>
        <strain evidence="8 9">IAM 12662</strain>
    </source>
</reference>
<name>A0ABR9ETP9_PSEVC</name>
<comment type="caution">
    <text evidence="8">The sequence shown here is derived from an EMBL/GenBank/DDBJ whole genome shotgun (WGS) entry which is preliminary data.</text>
</comment>
<keyword evidence="3" id="KW-1134">Transmembrane beta strand</keyword>
<evidence type="ECO:0000256" key="5">
    <source>
        <dbReference type="ARBA" id="ARBA00022729"/>
    </source>
</evidence>
<evidence type="ECO:0000256" key="7">
    <source>
        <dbReference type="ARBA" id="ARBA00023237"/>
    </source>
</evidence>